<dbReference type="STRING" id="3827.A0A1S2Y8X5"/>
<dbReference type="PaxDb" id="3827-XP_004501242.1"/>
<name>A0A1S2Y8X5_CICAR</name>
<dbReference type="KEGG" id="cam:101496548"/>
<dbReference type="PANTHER" id="PTHR33349:SF20">
    <property type="entry name" value="CHROMO DOMAIN CEC-LIKE PROTEIN"/>
    <property type="match status" value="1"/>
</dbReference>
<feature type="compositionally biased region" description="Acidic residues" evidence="1">
    <location>
        <begin position="262"/>
        <end position="294"/>
    </location>
</feature>
<reference evidence="3" key="1">
    <citation type="journal article" date="2013" name="Nat. Biotechnol.">
        <title>Draft genome sequence of chickpea (Cicer arietinum) provides a resource for trait improvement.</title>
        <authorList>
            <person name="Varshney R.K."/>
            <person name="Song C."/>
            <person name="Saxena R.K."/>
            <person name="Azam S."/>
            <person name="Yu S."/>
            <person name="Sharpe A.G."/>
            <person name="Cannon S."/>
            <person name="Baek J."/>
            <person name="Rosen B.D."/>
            <person name="Tar'an B."/>
            <person name="Millan T."/>
            <person name="Zhang X."/>
            <person name="Ramsay L.D."/>
            <person name="Iwata A."/>
            <person name="Wang Y."/>
            <person name="Nelson W."/>
            <person name="Farmer A.D."/>
            <person name="Gaur P.M."/>
            <person name="Soderlund C."/>
            <person name="Penmetsa R.V."/>
            <person name="Xu C."/>
            <person name="Bharti A.K."/>
            <person name="He W."/>
            <person name="Winter P."/>
            <person name="Zhao S."/>
            <person name="Hane J.K."/>
            <person name="Carrasquilla-Garcia N."/>
            <person name="Condie J.A."/>
            <person name="Upadhyaya H.D."/>
            <person name="Luo M.C."/>
            <person name="Thudi M."/>
            <person name="Gowda C.L."/>
            <person name="Singh N.P."/>
            <person name="Lichtenzveig J."/>
            <person name="Gali K.K."/>
            <person name="Rubio J."/>
            <person name="Nadarajan N."/>
            <person name="Dolezel J."/>
            <person name="Bansal K.C."/>
            <person name="Xu X."/>
            <person name="Edwards D."/>
            <person name="Zhang G."/>
            <person name="Kahl G."/>
            <person name="Gil J."/>
            <person name="Singh K.B."/>
            <person name="Datta S.K."/>
            <person name="Jackson S.A."/>
            <person name="Wang J."/>
            <person name="Cook D.R."/>
        </authorList>
    </citation>
    <scope>NUCLEOTIDE SEQUENCE [LARGE SCALE GENOMIC DNA]</scope>
    <source>
        <strain evidence="3">cv. CDC Frontier</strain>
    </source>
</reference>
<keyword evidence="4" id="KW-0418">Kinase</keyword>
<feature type="compositionally biased region" description="Basic and acidic residues" evidence="1">
    <location>
        <begin position="236"/>
        <end position="261"/>
    </location>
</feature>
<reference evidence="4" key="2">
    <citation type="submission" date="2025-08" db="UniProtKB">
        <authorList>
            <consortium name="RefSeq"/>
        </authorList>
    </citation>
    <scope>IDENTIFICATION</scope>
    <source>
        <tissue evidence="4">Etiolated seedlings</tissue>
    </source>
</reference>
<dbReference type="eggNOG" id="ENOG502S64D">
    <property type="taxonomic scope" value="Eukaryota"/>
</dbReference>
<keyword evidence="3" id="KW-1185">Reference proteome</keyword>
<dbReference type="RefSeq" id="XP_004501242.1">
    <property type="nucleotide sequence ID" value="XM_004501185.3"/>
</dbReference>
<accession>A0A1S2Y8X5</accession>
<feature type="region of interest" description="Disordered" evidence="1">
    <location>
        <begin position="199"/>
        <end position="355"/>
    </location>
</feature>
<gene>
    <name evidence="4" type="primary">LOC101496548</name>
</gene>
<feature type="compositionally biased region" description="Polar residues" evidence="1">
    <location>
        <begin position="56"/>
        <end position="66"/>
    </location>
</feature>
<feature type="compositionally biased region" description="Basic and acidic residues" evidence="1">
    <location>
        <begin position="202"/>
        <end position="226"/>
    </location>
</feature>
<dbReference type="Pfam" id="PF07839">
    <property type="entry name" value="CaM_binding"/>
    <property type="match status" value="1"/>
</dbReference>
<organism evidence="3 4">
    <name type="scientific">Cicer arietinum</name>
    <name type="common">Chickpea</name>
    <name type="synonym">Garbanzo</name>
    <dbReference type="NCBI Taxonomy" id="3827"/>
    <lineage>
        <taxon>Eukaryota</taxon>
        <taxon>Viridiplantae</taxon>
        <taxon>Streptophyta</taxon>
        <taxon>Embryophyta</taxon>
        <taxon>Tracheophyta</taxon>
        <taxon>Spermatophyta</taxon>
        <taxon>Magnoliopsida</taxon>
        <taxon>eudicotyledons</taxon>
        <taxon>Gunneridae</taxon>
        <taxon>Pentapetalae</taxon>
        <taxon>rosids</taxon>
        <taxon>fabids</taxon>
        <taxon>Fabales</taxon>
        <taxon>Fabaceae</taxon>
        <taxon>Papilionoideae</taxon>
        <taxon>50 kb inversion clade</taxon>
        <taxon>NPAAA clade</taxon>
        <taxon>Hologalegina</taxon>
        <taxon>IRL clade</taxon>
        <taxon>Cicereae</taxon>
        <taxon>Cicer</taxon>
    </lineage>
</organism>
<evidence type="ECO:0000256" key="1">
    <source>
        <dbReference type="SAM" id="MobiDB-lite"/>
    </source>
</evidence>
<evidence type="ECO:0000313" key="4">
    <source>
        <dbReference type="RefSeq" id="XP_004501242.1"/>
    </source>
</evidence>
<feature type="compositionally biased region" description="Acidic residues" evidence="1">
    <location>
        <begin position="317"/>
        <end position="328"/>
    </location>
</feature>
<feature type="compositionally biased region" description="Low complexity" evidence="1">
    <location>
        <begin position="137"/>
        <end position="154"/>
    </location>
</feature>
<dbReference type="Proteomes" id="UP000087171">
    <property type="component" value="Chromosome Ca5"/>
</dbReference>
<feature type="compositionally biased region" description="Basic and acidic residues" evidence="1">
    <location>
        <begin position="329"/>
        <end position="339"/>
    </location>
</feature>
<sequence>MATKTKDSTSVVGNKEKKTTSSNAPKRTTRPSTTSSVESSTTQSSEKHVPNYLKPTLSSQPRSQSFKLPRNDASNKPYPNRRRSFDKPQSLSRVPKQTPVASPSRLQHKPLVRNIIIPSSKSISKINPKGGVKKKTNSSVNTKNVATTKSTNNEETSEAINVVENEPEVKEAIINEENVEEKVENLAEIIPPQVENDQVEVEQTHGQDQNLEHIEYHDSEKVKEEIPIVLEEEEKQDQTKEENITNYKEECDNKEINHSTNEEEVEVKEENEEELEKEEVEVKEENEEELEKEEVEVKEKNEEELEKEEVEGGKCEEENEQVESEVKEEEEKKVDSSSKEDEDESCVVQGKKESQISNDVIQETASKLLEERKNKVRQLAGAFQTVIDHQTK</sequence>
<dbReference type="GO" id="GO:0005516">
    <property type="term" value="F:calmodulin binding"/>
    <property type="evidence" value="ECO:0007669"/>
    <property type="project" value="InterPro"/>
</dbReference>
<protein>
    <submittedName>
        <fullName evidence="4">Probable inactive protein kinase DDB_G0270444</fullName>
    </submittedName>
</protein>
<dbReference type="InterPro" id="IPR012417">
    <property type="entry name" value="CaM-bd_dom_pln"/>
</dbReference>
<proteinExistence type="predicted"/>
<feature type="compositionally biased region" description="Low complexity" evidence="1">
    <location>
        <begin position="114"/>
        <end position="129"/>
    </location>
</feature>
<feature type="compositionally biased region" description="Low complexity" evidence="1">
    <location>
        <begin position="30"/>
        <end position="44"/>
    </location>
</feature>
<dbReference type="OrthoDB" id="1939646at2759"/>
<keyword evidence="4" id="KW-0808">Transferase</keyword>
<feature type="region of interest" description="Disordered" evidence="1">
    <location>
        <begin position="1"/>
        <end position="157"/>
    </location>
</feature>
<evidence type="ECO:0000313" key="3">
    <source>
        <dbReference type="Proteomes" id="UP000087171"/>
    </source>
</evidence>
<dbReference type="SMART" id="SM01054">
    <property type="entry name" value="CaM_binding"/>
    <property type="match status" value="1"/>
</dbReference>
<dbReference type="GO" id="GO:0016301">
    <property type="term" value="F:kinase activity"/>
    <property type="evidence" value="ECO:0007669"/>
    <property type="project" value="UniProtKB-KW"/>
</dbReference>
<dbReference type="AlphaFoldDB" id="A0A1S2Y8X5"/>
<dbReference type="GeneID" id="101496548"/>
<feature type="domain" description="Calmodulin-binding" evidence="2">
    <location>
        <begin position="293"/>
        <end position="388"/>
    </location>
</feature>
<evidence type="ECO:0000259" key="2">
    <source>
        <dbReference type="SMART" id="SM01054"/>
    </source>
</evidence>
<dbReference type="PANTHER" id="PTHR33349">
    <property type="entry name" value="EMB|CAB62594.1"/>
    <property type="match status" value="1"/>
</dbReference>